<sequence length="321" mass="36235">MLVSCLGRSIEPLKSFLIHCQNESERGMKFTNIYVAEPGAHITADYYSHIQKPSRALHTVDLPRKDFDDILSDAEDYFDPETKSYYRENGRPHRRGYLFYGPPGTGKTSLSVALASHFDLPLYVLNLNEQGLDDNGLLTRFGHLPERCVVLLEDIDSAGISRTSMKDEDEVTLSGLLNAIDGPAAPEGRLLIMTTNAPKSLDEALYRDGRVDKVVYLGYCTKETAAITFRRIFWTDPRAKGRFTQAEITTMAKDFGRQMPKDTFTPAQIQNFCMDRRGKPHRAISEFEAYKLGRLTGANQFKYDLAEKLDNGEEATKLEDV</sequence>
<proteinExistence type="inferred from homology"/>
<evidence type="ECO:0000256" key="1">
    <source>
        <dbReference type="ARBA" id="ARBA00007448"/>
    </source>
</evidence>
<dbReference type="InterPro" id="IPR027417">
    <property type="entry name" value="P-loop_NTPase"/>
</dbReference>
<keyword evidence="2 4" id="KW-0547">Nucleotide-binding</keyword>
<evidence type="ECO:0000313" key="7">
    <source>
        <dbReference type="Proteomes" id="UP000799750"/>
    </source>
</evidence>
<dbReference type="AlphaFoldDB" id="A0A6A6R1H0"/>
<keyword evidence="6" id="KW-0378">Hydrolase</keyword>
<dbReference type="PANTHER" id="PTHR23070">
    <property type="entry name" value="BCS1 AAA-TYPE ATPASE"/>
    <property type="match status" value="1"/>
</dbReference>
<dbReference type="InterPro" id="IPR003959">
    <property type="entry name" value="ATPase_AAA_core"/>
</dbReference>
<gene>
    <name evidence="6" type="ORF">BU16DRAFT_483481</name>
</gene>
<dbReference type="Gene3D" id="3.40.50.300">
    <property type="entry name" value="P-loop containing nucleotide triphosphate hydrolases"/>
    <property type="match status" value="1"/>
</dbReference>
<keyword evidence="3 4" id="KW-0067">ATP-binding</keyword>
<dbReference type="PROSITE" id="PS00674">
    <property type="entry name" value="AAA"/>
    <property type="match status" value="1"/>
</dbReference>
<dbReference type="SMART" id="SM00382">
    <property type="entry name" value="AAA"/>
    <property type="match status" value="1"/>
</dbReference>
<keyword evidence="7" id="KW-1185">Reference proteome</keyword>
<dbReference type="Proteomes" id="UP000799750">
    <property type="component" value="Unassembled WGS sequence"/>
</dbReference>
<evidence type="ECO:0000256" key="2">
    <source>
        <dbReference type="ARBA" id="ARBA00022741"/>
    </source>
</evidence>
<dbReference type="InterPro" id="IPR003960">
    <property type="entry name" value="ATPase_AAA_CS"/>
</dbReference>
<dbReference type="InterPro" id="IPR057495">
    <property type="entry name" value="AAA_lid_BCS1"/>
</dbReference>
<dbReference type="InterPro" id="IPR050747">
    <property type="entry name" value="Mitochondrial_chaperone_BCS1"/>
</dbReference>
<accession>A0A6A6R1H0</accession>
<evidence type="ECO:0000256" key="3">
    <source>
        <dbReference type="ARBA" id="ARBA00022840"/>
    </source>
</evidence>
<name>A0A6A6R1H0_9PEZI</name>
<reference evidence="6" key="1">
    <citation type="journal article" date="2020" name="Stud. Mycol.">
        <title>101 Dothideomycetes genomes: a test case for predicting lifestyles and emergence of pathogens.</title>
        <authorList>
            <person name="Haridas S."/>
            <person name="Albert R."/>
            <person name="Binder M."/>
            <person name="Bloem J."/>
            <person name="Labutti K."/>
            <person name="Salamov A."/>
            <person name="Andreopoulos B."/>
            <person name="Baker S."/>
            <person name="Barry K."/>
            <person name="Bills G."/>
            <person name="Bluhm B."/>
            <person name="Cannon C."/>
            <person name="Castanera R."/>
            <person name="Culley D."/>
            <person name="Daum C."/>
            <person name="Ezra D."/>
            <person name="Gonzalez J."/>
            <person name="Henrissat B."/>
            <person name="Kuo A."/>
            <person name="Liang C."/>
            <person name="Lipzen A."/>
            <person name="Lutzoni F."/>
            <person name="Magnuson J."/>
            <person name="Mondo S."/>
            <person name="Nolan M."/>
            <person name="Ohm R."/>
            <person name="Pangilinan J."/>
            <person name="Park H.-J."/>
            <person name="Ramirez L."/>
            <person name="Alfaro M."/>
            <person name="Sun H."/>
            <person name="Tritt A."/>
            <person name="Yoshinaga Y."/>
            <person name="Zwiers L.-H."/>
            <person name="Turgeon B."/>
            <person name="Goodwin S."/>
            <person name="Spatafora J."/>
            <person name="Crous P."/>
            <person name="Grigoriev I."/>
        </authorList>
    </citation>
    <scope>NUCLEOTIDE SEQUENCE</scope>
    <source>
        <strain evidence="6">CBS 269.34</strain>
    </source>
</reference>
<dbReference type="EMBL" id="MU004186">
    <property type="protein sequence ID" value="KAF2498084.1"/>
    <property type="molecule type" value="Genomic_DNA"/>
</dbReference>
<dbReference type="Pfam" id="PF25426">
    <property type="entry name" value="AAA_lid_BCS1"/>
    <property type="match status" value="1"/>
</dbReference>
<dbReference type="GO" id="GO:0005524">
    <property type="term" value="F:ATP binding"/>
    <property type="evidence" value="ECO:0007669"/>
    <property type="project" value="UniProtKB-KW"/>
</dbReference>
<evidence type="ECO:0000256" key="4">
    <source>
        <dbReference type="RuleBase" id="RU003651"/>
    </source>
</evidence>
<evidence type="ECO:0000313" key="6">
    <source>
        <dbReference type="EMBL" id="KAF2498084.1"/>
    </source>
</evidence>
<organism evidence="6 7">
    <name type="scientific">Lophium mytilinum</name>
    <dbReference type="NCBI Taxonomy" id="390894"/>
    <lineage>
        <taxon>Eukaryota</taxon>
        <taxon>Fungi</taxon>
        <taxon>Dikarya</taxon>
        <taxon>Ascomycota</taxon>
        <taxon>Pezizomycotina</taxon>
        <taxon>Dothideomycetes</taxon>
        <taxon>Pleosporomycetidae</taxon>
        <taxon>Mytilinidiales</taxon>
        <taxon>Mytilinidiaceae</taxon>
        <taxon>Lophium</taxon>
    </lineage>
</organism>
<feature type="non-terminal residue" evidence="6">
    <location>
        <position position="321"/>
    </location>
</feature>
<dbReference type="InterPro" id="IPR003593">
    <property type="entry name" value="AAA+_ATPase"/>
</dbReference>
<dbReference type="SUPFAM" id="SSF52540">
    <property type="entry name" value="P-loop containing nucleoside triphosphate hydrolases"/>
    <property type="match status" value="1"/>
</dbReference>
<dbReference type="Pfam" id="PF00004">
    <property type="entry name" value="AAA"/>
    <property type="match status" value="1"/>
</dbReference>
<dbReference type="OrthoDB" id="10251412at2759"/>
<comment type="similarity">
    <text evidence="1">Belongs to the AAA ATPase family. BCS1 subfamily.</text>
</comment>
<dbReference type="GO" id="GO:0016887">
    <property type="term" value="F:ATP hydrolysis activity"/>
    <property type="evidence" value="ECO:0007669"/>
    <property type="project" value="InterPro"/>
</dbReference>
<evidence type="ECO:0000259" key="5">
    <source>
        <dbReference type="SMART" id="SM00382"/>
    </source>
</evidence>
<feature type="domain" description="AAA+ ATPase" evidence="5">
    <location>
        <begin position="93"/>
        <end position="221"/>
    </location>
</feature>
<protein>
    <submittedName>
        <fullName evidence="6">P-loop containing nucleoside triphosphate hydrolase protein</fullName>
    </submittedName>
</protein>